<dbReference type="EMBL" id="MSCT01000010">
    <property type="protein sequence ID" value="OLF53909.1"/>
    <property type="molecule type" value="Genomic_DNA"/>
</dbReference>
<dbReference type="GO" id="GO:0003677">
    <property type="term" value="F:DNA binding"/>
    <property type="evidence" value="ECO:0007669"/>
    <property type="project" value="InterPro"/>
</dbReference>
<dbReference type="RefSeq" id="WP_075119455.1">
    <property type="nucleotide sequence ID" value="NZ_MSCT01000010.1"/>
</dbReference>
<protein>
    <recommendedName>
        <fullName evidence="2">Arc-like DNA binding domain-containing protein</fullName>
    </recommendedName>
</protein>
<reference evidence="3 4" key="1">
    <citation type="submission" date="2016-12" db="EMBL/GenBank/DDBJ databases">
        <authorList>
            <person name="Song W.-J."/>
            <person name="Kurnit D.M."/>
        </authorList>
    </citation>
    <scope>NUCLEOTIDE SEQUENCE [LARGE SCALE GENOMIC DNA]</scope>
    <source>
        <strain evidence="3 4">PCL1601</strain>
    </source>
</reference>
<name>A0A1Q8EQ50_9PSED</name>
<dbReference type="Pfam" id="PF03869">
    <property type="entry name" value="Arc"/>
    <property type="match status" value="1"/>
</dbReference>
<comment type="caution">
    <text evidence="3">The sequence shown here is derived from an EMBL/GenBank/DDBJ whole genome shotgun (WGS) entry which is preliminary data.</text>
</comment>
<evidence type="ECO:0000256" key="1">
    <source>
        <dbReference type="SAM" id="MobiDB-lite"/>
    </source>
</evidence>
<evidence type="ECO:0000313" key="4">
    <source>
        <dbReference type="Proteomes" id="UP000185578"/>
    </source>
</evidence>
<evidence type="ECO:0000313" key="3">
    <source>
        <dbReference type="EMBL" id="OLF53909.1"/>
    </source>
</evidence>
<dbReference type="InterPro" id="IPR010985">
    <property type="entry name" value="Ribbon_hlx_hlx"/>
</dbReference>
<dbReference type="InterPro" id="IPR005569">
    <property type="entry name" value="Arc_DNA-bd_dom"/>
</dbReference>
<dbReference type="Gene3D" id="1.10.1220.10">
    <property type="entry name" value="Met repressor-like"/>
    <property type="match status" value="1"/>
</dbReference>
<feature type="region of interest" description="Disordered" evidence="1">
    <location>
        <begin position="44"/>
        <end position="74"/>
    </location>
</feature>
<evidence type="ECO:0000259" key="2">
    <source>
        <dbReference type="Pfam" id="PF03869"/>
    </source>
</evidence>
<dbReference type="Proteomes" id="UP000185578">
    <property type="component" value="Unassembled WGS sequence"/>
</dbReference>
<gene>
    <name evidence="3" type="ORF">BTN82_12675</name>
</gene>
<organism evidence="3 4">
    <name type="scientific">Pseudomonas chlororaphis</name>
    <dbReference type="NCBI Taxonomy" id="587753"/>
    <lineage>
        <taxon>Bacteria</taxon>
        <taxon>Pseudomonadati</taxon>
        <taxon>Pseudomonadota</taxon>
        <taxon>Gammaproteobacteria</taxon>
        <taxon>Pseudomonadales</taxon>
        <taxon>Pseudomonadaceae</taxon>
        <taxon>Pseudomonas</taxon>
    </lineage>
</organism>
<dbReference type="OrthoDB" id="6890552at2"/>
<proteinExistence type="predicted"/>
<dbReference type="SUPFAM" id="SSF47598">
    <property type="entry name" value="Ribbon-helix-helix"/>
    <property type="match status" value="1"/>
</dbReference>
<feature type="compositionally biased region" description="Basic and acidic residues" evidence="1">
    <location>
        <begin position="44"/>
        <end position="55"/>
    </location>
</feature>
<sequence length="89" mass="10020">MTEAVDRFFLRLPEGLRQTLKRIAKKNRRSLNAEIVARMERSLAGPHSRDLDRAGNKGYSMGLHPVADENDSRGFDGKLNAANTLVERL</sequence>
<dbReference type="InterPro" id="IPR013321">
    <property type="entry name" value="Arc_rbn_hlx_hlx"/>
</dbReference>
<dbReference type="AlphaFoldDB" id="A0A1Q8EQ50"/>
<dbReference type="GO" id="GO:0006355">
    <property type="term" value="P:regulation of DNA-templated transcription"/>
    <property type="evidence" value="ECO:0007669"/>
    <property type="project" value="InterPro"/>
</dbReference>
<accession>A0A1Q8EQ50</accession>
<feature type="domain" description="Arc-like DNA binding" evidence="2">
    <location>
        <begin position="5"/>
        <end position="44"/>
    </location>
</feature>